<dbReference type="MGI" id="MGI:3642360">
    <property type="gene designation" value="Gm10744"/>
</dbReference>
<reference evidence="1" key="2">
    <citation type="journal article" date="2000" name="Genome Res.">
        <title>Normalization and subtraction of cap-trapper-selected cDNAs to prepare full-length cDNA libraries for rapid discovery of new genes.</title>
        <authorList>
            <person name="Carninci P."/>
            <person name="Shibata Y."/>
            <person name="Hayatsu N."/>
            <person name="Sugahara Y."/>
            <person name="Shibata K."/>
            <person name="Itoh M."/>
            <person name="Konno H."/>
            <person name="Okazaki Y."/>
            <person name="Muramatsu M."/>
            <person name="Hayashizaki Y."/>
        </authorList>
    </citation>
    <scope>NUCLEOTIDE SEQUENCE</scope>
    <source>
        <strain evidence="1">C57BL/6J</strain>
        <tissue evidence="1">Testis</tissue>
    </source>
</reference>
<reference evidence="1" key="4">
    <citation type="journal article" date="2001" name="Nature">
        <title>Functional annotation of a full-length mouse cDNA collection.</title>
        <authorList>
            <consortium name="The RIKEN Genome Exploration Research Group Phase II Team and the FANTOM Consortium"/>
        </authorList>
    </citation>
    <scope>NUCLEOTIDE SEQUENCE</scope>
    <source>
        <strain evidence="1">C57BL/6J</strain>
        <tissue evidence="1">Testis</tissue>
    </source>
</reference>
<accession>Q3V0A8</accession>
<reference evidence="1" key="6">
    <citation type="submission" date="2004-03" db="EMBL/GenBank/DDBJ databases">
        <authorList>
            <person name="Arakawa T."/>
            <person name="Carninci P."/>
            <person name="Fukuda S."/>
            <person name="Hashizume W."/>
            <person name="Hayashida K."/>
            <person name="Hori F."/>
            <person name="Iida J."/>
            <person name="Imamura K."/>
            <person name="Imotani K."/>
            <person name="Itoh M."/>
            <person name="Kanagawa S."/>
            <person name="Kawai J."/>
            <person name="Kojima M."/>
            <person name="Konno H."/>
            <person name="Murata M."/>
            <person name="Nakamura M."/>
            <person name="Ninomiya N."/>
            <person name="Nishiyori H."/>
            <person name="Nomura K."/>
            <person name="Ohno M."/>
            <person name="Sakazume N."/>
            <person name="Sano H."/>
            <person name="Sasaki D."/>
            <person name="Shibata K."/>
            <person name="Shiraki T."/>
            <person name="Tagami M."/>
            <person name="Tagami Y."/>
            <person name="Waki K."/>
            <person name="Watahiki A."/>
            <person name="Muramatsu M."/>
            <person name="Hayashizaki Y."/>
        </authorList>
    </citation>
    <scope>NUCLEOTIDE SEQUENCE</scope>
    <source>
        <strain evidence="1">C57BL/6J</strain>
        <tissue evidence="1">Testis</tissue>
    </source>
</reference>
<dbReference type="AGR" id="MGI:3642360"/>
<sequence length="105" mass="11975">MVTVRKQCMLLQYMMNPHRAVCSGYARSPQVDLKQAMISESPQLTARQNDTSCSRFLFINKTSLSSLGVNKYPNKQRKERAGSGEMRSYLWKGSGEEIPLIKKLM</sequence>
<reference evidence="1" key="7">
    <citation type="journal article" date="2005" name="Science">
        <title>The Transcriptional Landscape of the Mammalian Genome.</title>
        <authorList>
            <consortium name="The FANTOM Consortium"/>
            <consortium name="Riken Genome Exploration Research Group and Genome Science Group (Genome Network Project Core Group)"/>
        </authorList>
    </citation>
    <scope>NUCLEOTIDE SEQUENCE</scope>
    <source>
        <strain evidence="1">C57BL/6J</strain>
        <tissue evidence="1">Testis</tissue>
    </source>
</reference>
<reference evidence="1" key="8">
    <citation type="journal article" date="2005" name="Science">
        <title>Antisense Transcription in the Mammalian Transcriptome.</title>
        <authorList>
            <consortium name="RIKEN Genome Exploration Research Group and Genome Science Group (Genome Network Project Core Group) and the FANTOM Consortium"/>
        </authorList>
    </citation>
    <scope>NUCLEOTIDE SEQUENCE</scope>
    <source>
        <strain evidence="1">C57BL/6J</strain>
        <tissue evidence="1">Testis</tissue>
    </source>
</reference>
<name>Q3V0A8_MOUSE</name>
<dbReference type="EMBL" id="AK133293">
    <property type="protein sequence ID" value="BAE21596.1"/>
    <property type="molecule type" value="mRNA"/>
</dbReference>
<reference evidence="1" key="3">
    <citation type="journal article" date="2000" name="Genome Res.">
        <title>RIKEN integrated sequence analysis (RISA) system--384-format sequencing pipeline with 384 multicapillary sequencer.</title>
        <authorList>
            <person name="Shibata K."/>
            <person name="Itoh M."/>
            <person name="Aizawa K."/>
            <person name="Nagaoka S."/>
            <person name="Sasaki N."/>
            <person name="Carninci P."/>
            <person name="Konno H."/>
            <person name="Akiyama J."/>
            <person name="Nishi K."/>
            <person name="Kitsunai T."/>
            <person name="Tashiro H."/>
            <person name="Itoh M."/>
            <person name="Sumi N."/>
            <person name="Ishii Y."/>
            <person name="Nakamura S."/>
            <person name="Hazama M."/>
            <person name="Nishine T."/>
            <person name="Harada A."/>
            <person name="Yamamoto R."/>
            <person name="Matsumoto H."/>
            <person name="Sakaguchi S."/>
            <person name="Ikegami T."/>
            <person name="Kashiwagi K."/>
            <person name="Fujiwake S."/>
            <person name="Inoue K."/>
            <person name="Togawa Y."/>
            <person name="Izawa M."/>
            <person name="Ohara E."/>
            <person name="Watahiki M."/>
            <person name="Yoneda Y."/>
            <person name="Ishikawa T."/>
            <person name="Ozawa K."/>
            <person name="Tanaka T."/>
            <person name="Matsuura S."/>
            <person name="Kawai J."/>
            <person name="Okazaki Y."/>
            <person name="Muramatsu M."/>
            <person name="Inoue Y."/>
            <person name="Kira A."/>
            <person name="Hayashizaki Y."/>
        </authorList>
    </citation>
    <scope>NUCLEOTIDE SEQUENCE</scope>
    <source>
        <strain evidence="1">C57BL/6J</strain>
        <tissue evidence="1">Testis</tissue>
    </source>
</reference>
<gene>
    <name evidence="2" type="primary">Gm10744</name>
</gene>
<proteinExistence type="evidence at transcript level"/>
<organism evidence="1">
    <name type="scientific">Mus musculus</name>
    <name type="common">Mouse</name>
    <dbReference type="NCBI Taxonomy" id="10090"/>
    <lineage>
        <taxon>Eukaryota</taxon>
        <taxon>Metazoa</taxon>
        <taxon>Chordata</taxon>
        <taxon>Craniata</taxon>
        <taxon>Vertebrata</taxon>
        <taxon>Euteleostomi</taxon>
        <taxon>Mammalia</taxon>
        <taxon>Eutheria</taxon>
        <taxon>Euarchontoglires</taxon>
        <taxon>Glires</taxon>
        <taxon>Rodentia</taxon>
        <taxon>Myomorpha</taxon>
        <taxon>Muroidea</taxon>
        <taxon>Muridae</taxon>
        <taxon>Murinae</taxon>
        <taxon>Mus</taxon>
        <taxon>Mus</taxon>
    </lineage>
</organism>
<protein>
    <submittedName>
        <fullName evidence="1">Uncharacterized protein</fullName>
    </submittedName>
</protein>
<evidence type="ECO:0000313" key="2">
    <source>
        <dbReference type="MGI" id="MGI:3642360"/>
    </source>
</evidence>
<reference evidence="1" key="1">
    <citation type="journal article" date="1999" name="Methods Enzymol.">
        <title>High-efficiency full-length cDNA cloning.</title>
        <authorList>
            <person name="Carninci P."/>
            <person name="Hayashizaki Y."/>
        </authorList>
    </citation>
    <scope>NUCLEOTIDE SEQUENCE</scope>
    <source>
        <strain evidence="1">C57BL/6J</strain>
        <tissue evidence="1">Testis</tissue>
    </source>
</reference>
<dbReference type="AlphaFoldDB" id="Q3V0A8"/>
<reference evidence="1" key="5">
    <citation type="journal article" date="2002" name="Nature">
        <title>Analysis of the mouse transcriptome based on functional annotation of 60,770 full-length cDNAs.</title>
        <authorList>
            <consortium name="The FANTOM Consortium and the RIKEN Genome Exploration Research Group Phase I and II Team"/>
        </authorList>
    </citation>
    <scope>NUCLEOTIDE SEQUENCE</scope>
    <source>
        <strain evidence="1">C57BL/6J</strain>
        <tissue evidence="1">Testis</tissue>
    </source>
</reference>
<evidence type="ECO:0000313" key="1">
    <source>
        <dbReference type="EMBL" id="BAE21596.1"/>
    </source>
</evidence>